<gene>
    <name evidence="4" type="ORF">MYCFIDRAFT_136456</name>
</gene>
<sequence>SCGDEGHFARDCPEPRKDGGGLTGECFNCGEVGHNKADCTNPRVEREFTGTCNGCGAQGHRKAECPVAPPRRCKVCHQDGHVTSECSANRMHEMFKALGIQDISPEEAWAALEAADKEKDVDDIKNAIFAYTKAYPALTFEDLEQTFRDASMNTFIIAKEQTIADTHTIVNLQGKSGMKYVVSYQFSDKPKRAKFAEGWPASKEDNRIRLAEAGVVMDGLVPKCSNCQQLGHIAKNCEQEKQEPAGKVVITCAVCNAEGHRARDCTQERKSDKRGCKNCGSEDHMVKECPTKAPDVCRNCGEEGHRKTECTNERQMQCRNCDKWGHASRDCPEPKNMDKVQCRNCDEFGHNSRDCPQPTDWSRVECSNCHEKGHTYKRCTKPAGKEDSGAGGDGGWGGDDAGASSGGNGGGWEQNAAPAASSGGW</sequence>
<dbReference type="EMBL" id="KB446558">
    <property type="protein sequence ID" value="EME83300.1"/>
    <property type="molecule type" value="Genomic_DNA"/>
</dbReference>
<dbReference type="SUPFAM" id="SSF57756">
    <property type="entry name" value="Retrovirus zinc finger-like domains"/>
    <property type="match status" value="5"/>
</dbReference>
<dbReference type="Pfam" id="PF00098">
    <property type="entry name" value="zf-CCHC"/>
    <property type="match status" value="7"/>
</dbReference>
<dbReference type="OrthoDB" id="8026949at2759"/>
<feature type="non-terminal residue" evidence="4">
    <location>
        <position position="425"/>
    </location>
</feature>
<dbReference type="GO" id="GO:0008270">
    <property type="term" value="F:zinc ion binding"/>
    <property type="evidence" value="ECO:0007669"/>
    <property type="project" value="UniProtKB-KW"/>
</dbReference>
<evidence type="ECO:0000313" key="5">
    <source>
        <dbReference type="Proteomes" id="UP000016932"/>
    </source>
</evidence>
<name>M2Z0E7_PSEFD</name>
<evidence type="ECO:0000256" key="1">
    <source>
        <dbReference type="PROSITE-ProRule" id="PRU00047"/>
    </source>
</evidence>
<feature type="domain" description="CCHC-type" evidence="3">
    <location>
        <begin position="318"/>
        <end position="333"/>
    </location>
</feature>
<dbReference type="KEGG" id="pfj:MYCFIDRAFT_136456"/>
<dbReference type="InterPro" id="IPR036875">
    <property type="entry name" value="Znf_CCHC_sf"/>
</dbReference>
<keyword evidence="1" id="KW-0479">Metal-binding</keyword>
<dbReference type="eggNOG" id="KOG4400">
    <property type="taxonomic scope" value="Eukaryota"/>
</dbReference>
<dbReference type="HOGENOM" id="CLU_024213_0_0_1"/>
<feature type="region of interest" description="Disordered" evidence="2">
    <location>
        <begin position="380"/>
        <end position="425"/>
    </location>
</feature>
<dbReference type="AlphaFoldDB" id="M2Z0E7"/>
<feature type="domain" description="CCHC-type" evidence="3">
    <location>
        <begin position="342"/>
        <end position="357"/>
    </location>
</feature>
<feature type="domain" description="CCHC-type" evidence="3">
    <location>
        <begin position="26"/>
        <end position="41"/>
    </location>
</feature>
<reference evidence="4 5" key="1">
    <citation type="journal article" date="2012" name="PLoS Pathog.">
        <title>Diverse lifestyles and strategies of plant pathogenesis encoded in the genomes of eighteen Dothideomycetes fungi.</title>
        <authorList>
            <person name="Ohm R.A."/>
            <person name="Feau N."/>
            <person name="Henrissat B."/>
            <person name="Schoch C.L."/>
            <person name="Horwitz B.A."/>
            <person name="Barry K.W."/>
            <person name="Condon B.J."/>
            <person name="Copeland A.C."/>
            <person name="Dhillon B."/>
            <person name="Glaser F."/>
            <person name="Hesse C.N."/>
            <person name="Kosti I."/>
            <person name="LaButti K."/>
            <person name="Lindquist E.A."/>
            <person name="Lucas S."/>
            <person name="Salamov A.A."/>
            <person name="Bradshaw R.E."/>
            <person name="Ciuffetti L."/>
            <person name="Hamelin R.C."/>
            <person name="Kema G.H.J."/>
            <person name="Lawrence C."/>
            <person name="Scott J.A."/>
            <person name="Spatafora J.W."/>
            <person name="Turgeon B.G."/>
            <person name="de Wit P.J.G.M."/>
            <person name="Zhong S."/>
            <person name="Goodwin S.B."/>
            <person name="Grigoriev I.V."/>
        </authorList>
    </citation>
    <scope>NUCLEOTIDE SEQUENCE [LARGE SCALE GENOMIC DNA]</scope>
    <source>
        <strain evidence="4 5">CIRAD86</strain>
    </source>
</reference>
<dbReference type="SMART" id="SM00343">
    <property type="entry name" value="ZnF_C2HC"/>
    <property type="match status" value="11"/>
</dbReference>
<feature type="domain" description="CCHC-type" evidence="3">
    <location>
        <begin position="2"/>
        <end position="14"/>
    </location>
</feature>
<dbReference type="PROSITE" id="PS50158">
    <property type="entry name" value="ZF_CCHC"/>
    <property type="match status" value="9"/>
</dbReference>
<accession>M2Z0E7</accession>
<dbReference type="GeneID" id="19331020"/>
<dbReference type="VEuPathDB" id="FungiDB:MYCFIDRAFT_136456"/>
<dbReference type="PANTHER" id="PTHR23002">
    <property type="entry name" value="ZINC FINGER CCHC DOMAIN CONTAINING PROTEIN"/>
    <property type="match status" value="1"/>
</dbReference>
<dbReference type="RefSeq" id="XP_007926570.1">
    <property type="nucleotide sequence ID" value="XM_007928379.1"/>
</dbReference>
<dbReference type="eggNOG" id="KOG0335">
    <property type="taxonomic scope" value="Eukaryota"/>
</dbReference>
<evidence type="ECO:0000259" key="3">
    <source>
        <dbReference type="PROSITE" id="PS50158"/>
    </source>
</evidence>
<keyword evidence="1" id="KW-0863">Zinc-finger</keyword>
<evidence type="ECO:0000256" key="2">
    <source>
        <dbReference type="SAM" id="MobiDB-lite"/>
    </source>
</evidence>
<dbReference type="InterPro" id="IPR001878">
    <property type="entry name" value="Znf_CCHC"/>
</dbReference>
<dbReference type="GO" id="GO:0003676">
    <property type="term" value="F:nucleic acid binding"/>
    <property type="evidence" value="ECO:0007669"/>
    <property type="project" value="InterPro"/>
</dbReference>
<feature type="domain" description="CCHC-type" evidence="3">
    <location>
        <begin position="297"/>
        <end position="312"/>
    </location>
</feature>
<dbReference type="Gene3D" id="4.10.60.10">
    <property type="entry name" value="Zinc finger, CCHC-type"/>
    <property type="match status" value="5"/>
</dbReference>
<organism evidence="4 5">
    <name type="scientific">Pseudocercospora fijiensis (strain CIRAD86)</name>
    <name type="common">Black leaf streak disease fungus</name>
    <name type="synonym">Mycosphaerella fijiensis</name>
    <dbReference type="NCBI Taxonomy" id="383855"/>
    <lineage>
        <taxon>Eukaryota</taxon>
        <taxon>Fungi</taxon>
        <taxon>Dikarya</taxon>
        <taxon>Ascomycota</taxon>
        <taxon>Pezizomycotina</taxon>
        <taxon>Dothideomycetes</taxon>
        <taxon>Dothideomycetidae</taxon>
        <taxon>Mycosphaerellales</taxon>
        <taxon>Mycosphaerellaceae</taxon>
        <taxon>Pseudocercospora</taxon>
    </lineage>
</organism>
<keyword evidence="5" id="KW-1185">Reference proteome</keyword>
<feature type="domain" description="CCHC-type" evidence="3">
    <location>
        <begin position="52"/>
        <end position="66"/>
    </location>
</feature>
<feature type="domain" description="CCHC-type" evidence="3">
    <location>
        <begin position="252"/>
        <end position="267"/>
    </location>
</feature>
<dbReference type="InterPro" id="IPR051714">
    <property type="entry name" value="Znf_CCHC_NABP"/>
</dbReference>
<feature type="domain" description="CCHC-type" evidence="3">
    <location>
        <begin position="223"/>
        <end position="239"/>
    </location>
</feature>
<keyword evidence="1" id="KW-0862">Zinc</keyword>
<feature type="compositionally biased region" description="Gly residues" evidence="2">
    <location>
        <begin position="389"/>
        <end position="412"/>
    </location>
</feature>
<feature type="domain" description="CCHC-type" evidence="3">
    <location>
        <begin position="276"/>
        <end position="290"/>
    </location>
</feature>
<protein>
    <recommendedName>
        <fullName evidence="3">CCHC-type domain-containing protein</fullName>
    </recommendedName>
</protein>
<evidence type="ECO:0000313" key="4">
    <source>
        <dbReference type="EMBL" id="EME83300.1"/>
    </source>
</evidence>
<proteinExistence type="predicted"/>
<dbReference type="STRING" id="383855.M2Z0E7"/>
<dbReference type="Proteomes" id="UP000016932">
    <property type="component" value="Unassembled WGS sequence"/>
</dbReference>